<name>A0A0F4LDF1_9LACO</name>
<dbReference type="STRING" id="1218507.JF74_09600"/>
<gene>
    <name evidence="6" type="ORF">JF74_09600</name>
</gene>
<dbReference type="InterPro" id="IPR000866">
    <property type="entry name" value="AhpC/TSA"/>
</dbReference>
<dbReference type="PANTHER" id="PTHR43110:SF1">
    <property type="entry name" value="THIOL PEROXIDASE"/>
    <property type="match status" value="1"/>
</dbReference>
<dbReference type="CDD" id="cd03014">
    <property type="entry name" value="PRX_Atyp2cys"/>
    <property type="match status" value="1"/>
</dbReference>
<comment type="caution">
    <text evidence="6">The sequence shown here is derived from an EMBL/GenBank/DDBJ whole genome shotgun (WGS) entry which is preliminary data.</text>
</comment>
<keyword evidence="3" id="KW-1015">Disulfide bond</keyword>
<keyword evidence="1 6" id="KW-0560">Oxidoreductase</keyword>
<organism evidence="6 7">
    <name type="scientific">Lactobacillus melliventris</name>
    <dbReference type="NCBI Taxonomy" id="1218507"/>
    <lineage>
        <taxon>Bacteria</taxon>
        <taxon>Bacillati</taxon>
        <taxon>Bacillota</taxon>
        <taxon>Bacilli</taxon>
        <taxon>Lactobacillales</taxon>
        <taxon>Lactobacillaceae</taxon>
        <taxon>Lactobacillus</taxon>
    </lineage>
</organism>
<dbReference type="EMBL" id="JXLI01000010">
    <property type="protein sequence ID" value="KJY56620.1"/>
    <property type="molecule type" value="Genomic_DNA"/>
</dbReference>
<evidence type="ECO:0000256" key="1">
    <source>
        <dbReference type="ARBA" id="ARBA00022559"/>
    </source>
</evidence>
<dbReference type="AlphaFoldDB" id="A0A0F4LDF1"/>
<evidence type="ECO:0000256" key="3">
    <source>
        <dbReference type="ARBA" id="ARBA00023157"/>
    </source>
</evidence>
<evidence type="ECO:0000259" key="5">
    <source>
        <dbReference type="PROSITE" id="PS51352"/>
    </source>
</evidence>
<keyword evidence="2" id="KW-0049">Antioxidant</keyword>
<evidence type="ECO:0000256" key="2">
    <source>
        <dbReference type="ARBA" id="ARBA00022862"/>
    </source>
</evidence>
<protein>
    <submittedName>
        <fullName evidence="6">Thiol peroxidase</fullName>
    </submittedName>
</protein>
<dbReference type="NCBIfam" id="NF001808">
    <property type="entry name" value="PRK00522.1"/>
    <property type="match status" value="1"/>
</dbReference>
<dbReference type="Gene3D" id="3.40.30.10">
    <property type="entry name" value="Glutaredoxin"/>
    <property type="match status" value="1"/>
</dbReference>
<accession>A0A0F4LDF1</accession>
<reference evidence="6 7" key="1">
    <citation type="submission" date="2015-01" db="EMBL/GenBank/DDBJ databases">
        <title>Comparative genomics of the lactic acid bacteria isolated from the honey bee gut.</title>
        <authorList>
            <person name="Ellegaard K.M."/>
            <person name="Tamarit D."/>
            <person name="Javelind E."/>
            <person name="Olofsson T."/>
            <person name="Andersson S.G."/>
            <person name="Vasquez A."/>
        </authorList>
    </citation>
    <scope>NUCLEOTIDE SEQUENCE [LARGE SCALE GENOMIC DNA]</scope>
    <source>
        <strain evidence="6 7">Hma8</strain>
    </source>
</reference>
<dbReference type="SUPFAM" id="SSF52833">
    <property type="entry name" value="Thioredoxin-like"/>
    <property type="match status" value="1"/>
</dbReference>
<sequence>MIMQVTMKSEPLSTNGEPIKIGEQLPDFKVKKSDGSVASSTDLVNKVTLISVVPNINTSVCSISTKRFNSEVDNFDGINFYTISTNTPEEQKNWCAAEGVSKMELLSDESFDFGKKMGLFIDATKFDSRSIWIVDANRKVLYQELIHELTNEPNYAKALAFLQNLR</sequence>
<dbReference type="GO" id="GO:0008379">
    <property type="term" value="F:thioredoxin peroxidase activity"/>
    <property type="evidence" value="ECO:0007669"/>
    <property type="project" value="InterPro"/>
</dbReference>
<dbReference type="InterPro" id="IPR013766">
    <property type="entry name" value="Thioredoxin_domain"/>
</dbReference>
<keyword evidence="4" id="KW-0676">Redox-active center</keyword>
<dbReference type="Pfam" id="PF00578">
    <property type="entry name" value="AhpC-TSA"/>
    <property type="match status" value="1"/>
</dbReference>
<feature type="domain" description="Thioredoxin" evidence="5">
    <location>
        <begin position="19"/>
        <end position="166"/>
    </location>
</feature>
<dbReference type="PANTHER" id="PTHR43110">
    <property type="entry name" value="THIOL PEROXIDASE"/>
    <property type="match status" value="1"/>
</dbReference>
<dbReference type="InterPro" id="IPR036249">
    <property type="entry name" value="Thioredoxin-like_sf"/>
</dbReference>
<dbReference type="HOGENOM" id="CLU_042529_12_0_9"/>
<dbReference type="PROSITE" id="PS51352">
    <property type="entry name" value="THIOREDOXIN_2"/>
    <property type="match status" value="1"/>
</dbReference>
<evidence type="ECO:0000313" key="6">
    <source>
        <dbReference type="EMBL" id="KJY56620.1"/>
    </source>
</evidence>
<keyword evidence="1 6" id="KW-0575">Peroxidase</keyword>
<evidence type="ECO:0000313" key="7">
    <source>
        <dbReference type="Proteomes" id="UP000033531"/>
    </source>
</evidence>
<evidence type="ECO:0000256" key="4">
    <source>
        <dbReference type="ARBA" id="ARBA00023284"/>
    </source>
</evidence>
<dbReference type="Proteomes" id="UP000033531">
    <property type="component" value="Unassembled WGS sequence"/>
</dbReference>
<dbReference type="InterPro" id="IPR002065">
    <property type="entry name" value="TPX"/>
</dbReference>
<dbReference type="PATRIC" id="fig|1218507.3.peg.1130"/>
<proteinExistence type="predicted"/>
<dbReference type="InterPro" id="IPR050455">
    <property type="entry name" value="Tpx_Peroxidase_subfamily"/>
</dbReference>